<name>A0A2I1HHF1_9GLOM</name>
<evidence type="ECO:0000313" key="2">
    <source>
        <dbReference type="EMBL" id="PKY58305.1"/>
    </source>
</evidence>
<feature type="region of interest" description="Disordered" evidence="1">
    <location>
        <begin position="136"/>
        <end position="171"/>
    </location>
</feature>
<accession>A0A2I1HHF1</accession>
<evidence type="ECO:0000256" key="1">
    <source>
        <dbReference type="SAM" id="MobiDB-lite"/>
    </source>
</evidence>
<sequence>MSSHYPQILAYFKECTDWSLISFLNFRKDADNFTGDKATEHFNYRTALERIILLDDSSVKAKESLIRFEYVLTLFLFEAEKSSDSVKKFWKTTKMESIKSDYFMHALNQTIYEKKEIHSIVTNGTIIDIKHQYQCEENNGPSYQNNNPDENPESPDDTNNKPYNLRKRQKVDYNEERISGRKYRSEDQGESKQVVKNDDHKNFIEVCSPAEICKKCWPKINDFELGDDELSDDEYEERLIEANIVNISANRSLANKDLLEILKEHAKSDPFLDVNITGLKNWFRKNYARKIDDTLSNLQATTEIDGFDENQFNLIKRVLENKLMQLRAGHGDQLDVLMDENTYTSTVISPDFEFLKTCFPGLFISRWNENDVPSSKWCREFVYGTGALARKADGILFNYDDNDHEFFIFENIGPPLETKNSKYHKDLLKNFRNSVDSICRLFWGGNGDVKLASKYYVLAYVVYKYEGELFRVNLGAPKIFVAESMLKVNYSFKYASFTNITDIIKLLFTVKSVFESNKDILYEYNLSCMETDKNFTRVHEWLALNENT</sequence>
<comment type="caution">
    <text evidence="2">The sequence shown here is derived from an EMBL/GenBank/DDBJ whole genome shotgun (WGS) entry which is preliminary data.</text>
</comment>
<dbReference type="VEuPathDB" id="FungiDB:RhiirA1_442646"/>
<reference evidence="2 3" key="1">
    <citation type="submission" date="2015-10" db="EMBL/GenBank/DDBJ databases">
        <title>Genome analyses suggest a sexual origin of heterokaryosis in a supposedly ancient asexual fungus.</title>
        <authorList>
            <person name="Ropars J."/>
            <person name="Sedzielewska K."/>
            <person name="Noel J."/>
            <person name="Charron P."/>
            <person name="Farinelli L."/>
            <person name="Marton T."/>
            <person name="Kruger M."/>
            <person name="Pelin A."/>
            <person name="Brachmann A."/>
            <person name="Corradi N."/>
        </authorList>
    </citation>
    <scope>NUCLEOTIDE SEQUENCE [LARGE SCALE GENOMIC DNA]</scope>
    <source>
        <strain evidence="2 3">A4</strain>
    </source>
</reference>
<protein>
    <submittedName>
        <fullName evidence="2">Uncharacterized protein</fullName>
    </submittedName>
</protein>
<dbReference type="VEuPathDB" id="FungiDB:RhiirFUN_012307"/>
<proteinExistence type="predicted"/>
<dbReference type="VEuPathDB" id="FungiDB:RhiirFUN_024813"/>
<dbReference type="AlphaFoldDB" id="A0A2I1HHF1"/>
<dbReference type="Proteomes" id="UP000234323">
    <property type="component" value="Unassembled WGS sequence"/>
</dbReference>
<dbReference type="EMBL" id="LLXI01002948">
    <property type="protein sequence ID" value="PKY58305.1"/>
    <property type="molecule type" value="Genomic_DNA"/>
</dbReference>
<evidence type="ECO:0000313" key="3">
    <source>
        <dbReference type="Proteomes" id="UP000234323"/>
    </source>
</evidence>
<gene>
    <name evidence="2" type="ORF">RhiirA4_480108</name>
</gene>
<dbReference type="VEuPathDB" id="FungiDB:FUN_003564"/>
<keyword evidence="3" id="KW-1185">Reference proteome</keyword>
<organism evidence="2 3">
    <name type="scientific">Rhizophagus irregularis</name>
    <dbReference type="NCBI Taxonomy" id="588596"/>
    <lineage>
        <taxon>Eukaryota</taxon>
        <taxon>Fungi</taxon>
        <taxon>Fungi incertae sedis</taxon>
        <taxon>Mucoromycota</taxon>
        <taxon>Glomeromycotina</taxon>
        <taxon>Glomeromycetes</taxon>
        <taxon>Glomerales</taxon>
        <taxon>Glomeraceae</taxon>
        <taxon>Rhizophagus</taxon>
    </lineage>
</organism>